<sequence length="508" mass="54719">RGEHVDKVATKAMELACMFLFKVYFRAHHSLRDDMTQWQSLMGHLMEAFPRANALFLHTMTASPGRERGGVAGNLICRMMQSCPAASVRGMFAHMLVTSLRHACQRQGGDVDVGQTDAPGALSKAVLDVLASLRLLIVDLWQSSPKGHVLIGELFHILREVLLVSPGIARVFTAMGSLFTQVVEFGYKMFHHCGPSGFSELGPLFECVAIMIRSSCLLERPGVDNPYLFPAPASGGSRPAVPPETTRFLLGNKFISTVIEGFLHSPEVLPALQAVMWEEPEHSHFIVSVTLDWMNICTANDLVRCIDNIASLVTIRDSLFKARLQVLFGDVEEGSIFSSNLAELAMATTADQGKCLGILQLVLVLAERASPELVGTPCSGSSSGSAPAAAKARTTPWRRRSRTSCAGCRSSWCTSPSGGRERGRGSAPPSPLPLHPHLYRPSPHDGICPLPPPPLPAAGCLPPTGRCISAISIPPHLFLSSRARVYPQHAAALFPSGPPSLLPPTPLP</sequence>
<organism evidence="2">
    <name type="scientific">Tetraselmis sp. GSL018</name>
    <dbReference type="NCBI Taxonomy" id="582737"/>
    <lineage>
        <taxon>Eukaryota</taxon>
        <taxon>Viridiplantae</taxon>
        <taxon>Chlorophyta</taxon>
        <taxon>core chlorophytes</taxon>
        <taxon>Chlorodendrophyceae</taxon>
        <taxon>Chlorodendrales</taxon>
        <taxon>Chlorodendraceae</taxon>
        <taxon>Tetraselmis</taxon>
    </lineage>
</organism>
<accession>A0A061RUS7</accession>
<feature type="compositionally biased region" description="Low complexity" evidence="1">
    <location>
        <begin position="376"/>
        <end position="395"/>
    </location>
</feature>
<evidence type="ECO:0000313" key="2">
    <source>
        <dbReference type="EMBL" id="JAC74519.1"/>
    </source>
</evidence>
<dbReference type="AlphaFoldDB" id="A0A061RUS7"/>
<gene>
    <name evidence="2" type="ORF">TSPGSL018_25694</name>
</gene>
<evidence type="ECO:0000256" key="1">
    <source>
        <dbReference type="SAM" id="MobiDB-lite"/>
    </source>
</evidence>
<reference evidence="2" key="1">
    <citation type="submission" date="2014-05" db="EMBL/GenBank/DDBJ databases">
        <title>The transcriptome of the halophilic microalga Tetraselmis sp. GSL018 isolated from the Great Salt Lake, Utah.</title>
        <authorList>
            <person name="Jinkerson R.E."/>
            <person name="D'Adamo S."/>
            <person name="Posewitz M.C."/>
        </authorList>
    </citation>
    <scope>NUCLEOTIDE SEQUENCE</scope>
    <source>
        <strain evidence="2">GSL018</strain>
    </source>
</reference>
<feature type="non-terminal residue" evidence="2">
    <location>
        <position position="1"/>
    </location>
</feature>
<feature type="region of interest" description="Disordered" evidence="1">
    <location>
        <begin position="376"/>
        <end position="438"/>
    </location>
</feature>
<proteinExistence type="predicted"/>
<dbReference type="EMBL" id="GBEZ01011252">
    <property type="protein sequence ID" value="JAC74519.1"/>
    <property type="molecule type" value="Transcribed_RNA"/>
</dbReference>
<protein>
    <submittedName>
        <fullName evidence="2">Uncharacterized protein</fullName>
    </submittedName>
</protein>
<name>A0A061RUS7_9CHLO</name>